<dbReference type="AlphaFoldDB" id="A0A1B0AAC4"/>
<evidence type="ECO:0000256" key="1">
    <source>
        <dbReference type="SAM" id="MobiDB-lite"/>
    </source>
</evidence>
<protein>
    <submittedName>
        <fullName evidence="2">Uncharacterized protein</fullName>
    </submittedName>
</protein>
<evidence type="ECO:0000313" key="2">
    <source>
        <dbReference type="EnsemblMetazoa" id="GPAI039235-PA"/>
    </source>
</evidence>
<dbReference type="EnsemblMetazoa" id="GPAI039235-RA">
    <property type="protein sequence ID" value="GPAI039235-PA"/>
    <property type="gene ID" value="GPAI039235"/>
</dbReference>
<dbReference type="Proteomes" id="UP000092445">
    <property type="component" value="Unassembled WGS sequence"/>
</dbReference>
<accession>A0A1B0AAC4</accession>
<keyword evidence="3" id="KW-1185">Reference proteome</keyword>
<sequence>MTYYRVKSELSVPTLAQTYLRLVGVISIKEEEYPADSRSSRITAIGGGGCGCGCGCSGFVILIVGGQSQISRSGFVTLIVAGQSQISRLARGCGCCPGNIVLQPHKKFPHPQDVLISFCFLGPVDRGKRLPSAKCLHPVLQIVALAFLHMISDGVVSTFFPFANNFFENSFSPKQSEDTLGNSTSFESLSESQFSVTRFRSTVAFWMHVQSMTSASVGRNTNIITLTGCEQVQQVHGRGADRFGRGFCSGLSTVCSSLHTLWYGDGFMKDRMQGANNFLSISEGLLRPKIIVDNPEEIIETKQPTTAAKEFNPVDKELNAALKTPATNKPGMPGKKRNVSITINGTN</sequence>
<reference evidence="3" key="1">
    <citation type="submission" date="2014-03" db="EMBL/GenBank/DDBJ databases">
        <authorList>
            <person name="Aksoy S."/>
            <person name="Warren W."/>
            <person name="Wilson R.K."/>
        </authorList>
    </citation>
    <scope>NUCLEOTIDE SEQUENCE [LARGE SCALE GENOMIC DNA]</scope>
    <source>
        <strain evidence="3">IAEA</strain>
    </source>
</reference>
<name>A0A1B0AAC4_GLOPL</name>
<feature type="region of interest" description="Disordered" evidence="1">
    <location>
        <begin position="327"/>
        <end position="347"/>
    </location>
</feature>
<dbReference type="VEuPathDB" id="VectorBase:GPAI039235"/>
<evidence type="ECO:0000313" key="3">
    <source>
        <dbReference type="Proteomes" id="UP000092445"/>
    </source>
</evidence>
<organism evidence="2 3">
    <name type="scientific">Glossina pallidipes</name>
    <name type="common">Tsetse fly</name>
    <dbReference type="NCBI Taxonomy" id="7398"/>
    <lineage>
        <taxon>Eukaryota</taxon>
        <taxon>Metazoa</taxon>
        <taxon>Ecdysozoa</taxon>
        <taxon>Arthropoda</taxon>
        <taxon>Hexapoda</taxon>
        <taxon>Insecta</taxon>
        <taxon>Pterygota</taxon>
        <taxon>Neoptera</taxon>
        <taxon>Endopterygota</taxon>
        <taxon>Diptera</taxon>
        <taxon>Brachycera</taxon>
        <taxon>Muscomorpha</taxon>
        <taxon>Hippoboscoidea</taxon>
        <taxon>Glossinidae</taxon>
        <taxon>Glossina</taxon>
    </lineage>
</organism>
<reference evidence="2" key="2">
    <citation type="submission" date="2020-05" db="UniProtKB">
        <authorList>
            <consortium name="EnsemblMetazoa"/>
        </authorList>
    </citation>
    <scope>IDENTIFICATION</scope>
    <source>
        <strain evidence="2">IAEA</strain>
    </source>
</reference>
<proteinExistence type="predicted"/>